<dbReference type="EC" id="2.7.11.1" evidence="1"/>
<keyword evidence="2" id="KW-1185">Reference proteome</keyword>
<accession>A0ACB7WGH6</accession>
<name>A0ACB7WGH6_DIOAL</name>
<protein>
    <submittedName>
        <fullName evidence="1">Non-specific serine/threonine protein kinase protein</fullName>
        <ecNumber evidence="1">2.7.11.1</ecNumber>
    </submittedName>
</protein>
<evidence type="ECO:0000313" key="1">
    <source>
        <dbReference type="EMBL" id="KAH7686959.1"/>
    </source>
</evidence>
<dbReference type="EMBL" id="CM037014">
    <property type="protein sequence ID" value="KAH7686959.1"/>
    <property type="molecule type" value="Genomic_DNA"/>
</dbReference>
<evidence type="ECO:0000313" key="2">
    <source>
        <dbReference type="Proteomes" id="UP000827976"/>
    </source>
</evidence>
<keyword evidence="1" id="KW-0723">Serine/threonine-protein kinase</keyword>
<organism evidence="1 2">
    <name type="scientific">Dioscorea alata</name>
    <name type="common">Purple yam</name>
    <dbReference type="NCBI Taxonomy" id="55571"/>
    <lineage>
        <taxon>Eukaryota</taxon>
        <taxon>Viridiplantae</taxon>
        <taxon>Streptophyta</taxon>
        <taxon>Embryophyta</taxon>
        <taxon>Tracheophyta</taxon>
        <taxon>Spermatophyta</taxon>
        <taxon>Magnoliopsida</taxon>
        <taxon>Liliopsida</taxon>
        <taxon>Dioscoreales</taxon>
        <taxon>Dioscoreaceae</taxon>
        <taxon>Dioscorea</taxon>
    </lineage>
</organism>
<dbReference type="Proteomes" id="UP000827976">
    <property type="component" value="Chromosome 4"/>
</dbReference>
<sequence length="696" mass="77031">MASFTTYPSLNVVILVFFSFVTCFVPAITSYTLFNFTSFSPNTPGINYSGDAYANGDHIIQLTRNQADGNLIFSAGHVVYTMPIKIWDMATGFAADFVTHFNFNIKVLNESNYGDGLAFFMAPVDYKMPLNATGQWLGLYNATTNNSSATRLLAVEFDTYKNRWDPDGNHIGINFNSIVSNQTMSWHSDLKEENQGSAWIGYNSTTSDLYVFLSYNGEAFNGTPSLAYNLNLSQVLPPTVIVGLSASTGRSTELHQIIAWDFNSRFGDGEQLNGTGPASHDQVRRHVPWLVGIVIIAIGVLVTSIGYFLFAKKEMLVRKKKDDEIFGLDTSMEDKFVQVTGPRRFTYKELIAATKNFNEQGKLGQGGFGGVYLGVLSNSAKTEKVAVKRIAPGSSQGRKEYVSEVTVISRLRHRNLVRLIGWCHEYNELLLVYEYMPNGSLDSHLFGKMGSLEWPVRYKIAHDLASALLYLHEEWEQCVVHRDVKSSNVMLDSSYNAKLGDFGLARFVDHGLGSQTTVLAGTMGYLAPECVTTSKASKESDVYSFGVVALEIACGRKPVDPKAGEAKMRLVDWVWELYGQGRLIEAVDEGLNGEFEKNQVERLMTLGLWCAHPDHNFRPSIRQAIQVLTLEAPLPSLPATVPQPTYYAPPLAFDGYTTTSNFTYSGKTVTTRGYDRSSRASSRASSADTLLDGSSN</sequence>
<gene>
    <name evidence="1" type="ORF">IHE45_04G138000</name>
</gene>
<keyword evidence="1" id="KW-0418">Kinase</keyword>
<reference evidence="2" key="1">
    <citation type="journal article" date="2022" name="Nat. Commun.">
        <title>Chromosome evolution and the genetic basis of agronomically important traits in greater yam.</title>
        <authorList>
            <person name="Bredeson J.V."/>
            <person name="Lyons J.B."/>
            <person name="Oniyinde I.O."/>
            <person name="Okereke N.R."/>
            <person name="Kolade O."/>
            <person name="Nnabue I."/>
            <person name="Nwadili C.O."/>
            <person name="Hribova E."/>
            <person name="Parker M."/>
            <person name="Nwogha J."/>
            <person name="Shu S."/>
            <person name="Carlson J."/>
            <person name="Kariba R."/>
            <person name="Muthemba S."/>
            <person name="Knop K."/>
            <person name="Barton G.J."/>
            <person name="Sherwood A.V."/>
            <person name="Lopez-Montes A."/>
            <person name="Asiedu R."/>
            <person name="Jamnadass R."/>
            <person name="Muchugi A."/>
            <person name="Goodstein D."/>
            <person name="Egesi C.N."/>
            <person name="Featherston J."/>
            <person name="Asfaw A."/>
            <person name="Simpson G.G."/>
            <person name="Dolezel J."/>
            <person name="Hendre P.S."/>
            <person name="Van Deynze A."/>
            <person name="Kumar P.L."/>
            <person name="Obidiegwu J.E."/>
            <person name="Bhattacharjee R."/>
            <person name="Rokhsar D.S."/>
        </authorList>
    </citation>
    <scope>NUCLEOTIDE SEQUENCE [LARGE SCALE GENOMIC DNA]</scope>
    <source>
        <strain evidence="2">cv. TDa95/00328</strain>
    </source>
</reference>
<comment type="caution">
    <text evidence="1">The sequence shown here is derived from an EMBL/GenBank/DDBJ whole genome shotgun (WGS) entry which is preliminary data.</text>
</comment>
<keyword evidence="1" id="KW-0808">Transferase</keyword>
<proteinExistence type="predicted"/>